<dbReference type="RefSeq" id="WP_188174860.1">
    <property type="nucleotide sequence ID" value="NZ_JACVVD010000004.1"/>
</dbReference>
<keyword evidence="2" id="KW-1185">Reference proteome</keyword>
<dbReference type="Pfam" id="PF07087">
    <property type="entry name" value="DUF1353"/>
    <property type="match status" value="1"/>
</dbReference>
<dbReference type="InterPro" id="IPR010767">
    <property type="entry name" value="Phage_CGC-2007_Cje0229"/>
</dbReference>
<evidence type="ECO:0000313" key="1">
    <source>
        <dbReference type="EMBL" id="MBD0381052.1"/>
    </source>
</evidence>
<comment type="caution">
    <text evidence="1">The sequence shown here is derived from an EMBL/GenBank/DDBJ whole genome shotgun (WGS) entry which is preliminary data.</text>
</comment>
<dbReference type="Proteomes" id="UP000650466">
    <property type="component" value="Unassembled WGS sequence"/>
</dbReference>
<dbReference type="EMBL" id="JACVVD010000004">
    <property type="protein sequence ID" value="MBD0381052.1"/>
    <property type="molecule type" value="Genomic_DNA"/>
</dbReference>
<evidence type="ECO:0000313" key="2">
    <source>
        <dbReference type="Proteomes" id="UP000650466"/>
    </source>
</evidence>
<proteinExistence type="predicted"/>
<protein>
    <submittedName>
        <fullName evidence="1">DUF1353 domain-containing protein</fullName>
    </submittedName>
</protein>
<accession>A0A926KPD9</accession>
<gene>
    <name evidence="1" type="ORF">ICC18_13085</name>
</gene>
<dbReference type="AlphaFoldDB" id="A0A926KPD9"/>
<reference evidence="1" key="1">
    <citation type="submission" date="2020-09" db="EMBL/GenBank/DDBJ databases">
        <title>Draft Genome Sequence of Paenibacillus sp. WST5.</title>
        <authorList>
            <person name="Bao Z."/>
        </authorList>
    </citation>
    <scope>NUCLEOTIDE SEQUENCE</scope>
    <source>
        <strain evidence="1">WST5</strain>
    </source>
</reference>
<name>A0A926KPD9_9BACL</name>
<sequence length="186" mass="20902">MPEGFGEFSGNPKTEWLVESGDDRKMKLLEDFWYEDPDGNRWIAVRDAVIDGASIPSALWAIVGSPYTGDYRRASIVHDIACNDQTISRKAADVMFYYACLAGGCSRSQAQLLYAGVRIGAWTAAFSNWPYESFSFLDEVEEDYSSISSSDVQKKFYEIAAELESQEEPLSFESVDGIVEKHLTFR</sequence>
<organism evidence="1 2">
    <name type="scientific">Paenibacillus sedimenti</name>
    <dbReference type="NCBI Taxonomy" id="2770274"/>
    <lineage>
        <taxon>Bacteria</taxon>
        <taxon>Bacillati</taxon>
        <taxon>Bacillota</taxon>
        <taxon>Bacilli</taxon>
        <taxon>Bacillales</taxon>
        <taxon>Paenibacillaceae</taxon>
        <taxon>Paenibacillus</taxon>
    </lineage>
</organism>